<evidence type="ECO:0000313" key="1">
    <source>
        <dbReference type="EMBL" id="MQN32599.1"/>
    </source>
</evidence>
<accession>A0A646GKR4</accession>
<dbReference type="Proteomes" id="UP000477980">
    <property type="component" value="Unassembled WGS sequence"/>
</dbReference>
<evidence type="ECO:0000313" key="4">
    <source>
        <dbReference type="Proteomes" id="UP000477980"/>
    </source>
</evidence>
<dbReference type="EMBL" id="VZAH01000152">
    <property type="protein sequence ID" value="MQP15538.1"/>
    <property type="molecule type" value="Genomic_DNA"/>
</dbReference>
<evidence type="ECO:0000313" key="2">
    <source>
        <dbReference type="EMBL" id="MQP15538.1"/>
    </source>
</evidence>
<dbReference type="EMBL" id="VZCR01000076">
    <property type="protein sequence ID" value="MQN32599.1"/>
    <property type="molecule type" value="Genomic_DNA"/>
</dbReference>
<gene>
    <name evidence="2" type="ORF">F7D25_14290</name>
    <name evidence="1" type="ORF">F7D90_11715</name>
</gene>
<proteinExistence type="predicted"/>
<evidence type="ECO:0000313" key="3">
    <source>
        <dbReference type="Proteomes" id="UP000420707"/>
    </source>
</evidence>
<name>A0A646GKR4_9BACT</name>
<dbReference type="Proteomes" id="UP000420707">
    <property type="component" value="Unassembled WGS sequence"/>
</dbReference>
<dbReference type="RefSeq" id="WP_153086628.1">
    <property type="nucleotide sequence ID" value="NZ_JAPDUO010000049.1"/>
</dbReference>
<protein>
    <submittedName>
        <fullName evidence="2">Uncharacterized protein</fullName>
    </submittedName>
</protein>
<comment type="caution">
    <text evidence="2">The sequence shown here is derived from an EMBL/GenBank/DDBJ whole genome shotgun (WGS) entry which is preliminary data.</text>
</comment>
<sequence length="212" mass="24013">MEKKDMCLSYVAVWSQPMTIMPQMDAKFCRELFGMPYETVNGLMPDGYTIAVNNKPYPLVVINPAKLIVKAQNIDSLVKYVEAVKAEIEKVEIPNFNMSLSAYGINFEKEILGLGENAEVWMWNRFIKNNVHPDSNFHLCGKLTLRIGVDENQVANIDVEPRMGVDDGIFVNINHHHNQNMDSIPNAAQLRGMIEASISRIEAQVVNKLFNE</sequence>
<organism evidence="2 4">
    <name type="scientific">Segatella copri</name>
    <dbReference type="NCBI Taxonomy" id="165179"/>
    <lineage>
        <taxon>Bacteria</taxon>
        <taxon>Pseudomonadati</taxon>
        <taxon>Bacteroidota</taxon>
        <taxon>Bacteroidia</taxon>
        <taxon>Bacteroidales</taxon>
        <taxon>Prevotellaceae</taxon>
        <taxon>Segatella</taxon>
    </lineage>
</organism>
<dbReference type="AlphaFoldDB" id="A0A646GKR4"/>
<reference evidence="3 4" key="1">
    <citation type="submission" date="2019-09" db="EMBL/GenBank/DDBJ databases">
        <title>Distinct polysaccharide growth profiles of human intestinal Prevotella copri isolates.</title>
        <authorList>
            <person name="Fehlner-Peach H."/>
            <person name="Magnabosco C."/>
            <person name="Raghavan V."/>
            <person name="Scher J.U."/>
            <person name="Tett A."/>
            <person name="Cox L.M."/>
            <person name="Gottsegen C."/>
            <person name="Watters A."/>
            <person name="Wiltshire- Gordon J.D."/>
            <person name="Segata N."/>
            <person name="Bonneau R."/>
            <person name="Littman D.R."/>
        </authorList>
    </citation>
    <scope>NUCLEOTIDE SEQUENCE [LARGE SCALE GENOMIC DNA]</scope>
    <source>
        <strain evidence="2">IAA917</strain>
        <strain evidence="4">iAA917</strain>
        <strain evidence="1">IAP146</strain>
        <strain evidence="3">iAP146</strain>
    </source>
</reference>
<dbReference type="OrthoDB" id="3078785at2"/>